<dbReference type="Pfam" id="PF03235">
    <property type="entry name" value="GmrSD_N"/>
    <property type="match status" value="1"/>
</dbReference>
<dbReference type="CDD" id="cd16387">
    <property type="entry name" value="ParB_N_Srx"/>
    <property type="match status" value="1"/>
</dbReference>
<dbReference type="PANTHER" id="PTHR35149:SF2">
    <property type="entry name" value="DUF262 DOMAIN-CONTAINING PROTEIN"/>
    <property type="match status" value="1"/>
</dbReference>
<protein>
    <submittedName>
        <fullName evidence="2">Uncharacterized protein DUF262</fullName>
    </submittedName>
</protein>
<keyword evidence="3" id="KW-1185">Reference proteome</keyword>
<dbReference type="PANTHER" id="PTHR35149">
    <property type="entry name" value="SLL5132 PROTEIN"/>
    <property type="match status" value="1"/>
</dbReference>
<dbReference type="RefSeq" id="WP_103725558.1">
    <property type="nucleotide sequence ID" value="NZ_PQNY01000005.1"/>
</dbReference>
<evidence type="ECO:0000313" key="3">
    <source>
        <dbReference type="Proteomes" id="UP000237056"/>
    </source>
</evidence>
<dbReference type="OrthoDB" id="9798761at2"/>
<accession>A0A2S4N8U0</accession>
<comment type="caution">
    <text evidence="2">The sequence shown here is derived from an EMBL/GenBank/DDBJ whole genome shotgun (WGS) entry which is preliminary data.</text>
</comment>
<gene>
    <name evidence="2" type="ORF">Q361_1054</name>
</gene>
<organism evidence="2 3">
    <name type="scientific">Flavobacterium croceum DSM 17960</name>
    <dbReference type="NCBI Taxonomy" id="1121886"/>
    <lineage>
        <taxon>Bacteria</taxon>
        <taxon>Pseudomonadati</taxon>
        <taxon>Bacteroidota</taxon>
        <taxon>Flavobacteriia</taxon>
        <taxon>Flavobacteriales</taxon>
        <taxon>Flavobacteriaceae</taxon>
        <taxon>Flavobacterium</taxon>
    </lineage>
</organism>
<evidence type="ECO:0000313" key="2">
    <source>
        <dbReference type="EMBL" id="POS02115.1"/>
    </source>
</evidence>
<reference evidence="2 3" key="1">
    <citation type="submission" date="2018-01" db="EMBL/GenBank/DDBJ databases">
        <title>Genomic Encyclopedia of Type Strains, Phase I: the one thousand microbial genomes (KMG-I) project.</title>
        <authorList>
            <person name="Goeker M."/>
        </authorList>
    </citation>
    <scope>NUCLEOTIDE SEQUENCE [LARGE SCALE GENOMIC DNA]</scope>
    <source>
        <strain evidence="2 3">DSM 17960</strain>
    </source>
</reference>
<dbReference type="InterPro" id="IPR004919">
    <property type="entry name" value="GmrSD_N"/>
</dbReference>
<dbReference type="Proteomes" id="UP000237056">
    <property type="component" value="Unassembled WGS sequence"/>
</dbReference>
<name>A0A2S4N8U0_9FLAO</name>
<proteinExistence type="predicted"/>
<dbReference type="AlphaFoldDB" id="A0A2S4N8U0"/>
<feature type="domain" description="GmrSD restriction endonucleases N-terminal" evidence="1">
    <location>
        <begin position="13"/>
        <end position="200"/>
    </location>
</feature>
<dbReference type="EMBL" id="PQNY01000005">
    <property type="protein sequence ID" value="POS02115.1"/>
    <property type="molecule type" value="Genomic_DNA"/>
</dbReference>
<sequence>MIETKKIKEINFSDQVYFIPSYQRGYRWENKQVLELLEDIYEVYTTKQESYCLQPIVVSEIEPNRFEIIDGQQRLTTIYILLTRLKRYTDEKFQLDFQVRTNCIEFFKNLDEGTLDYSNPDFAHISNAYFLINKWFEDKKNLRVDSNIELNMFQTLLEKVEVIWYDVEEHNREELIKIFTRLNSGKIALTNAELIKALFLSKANFGNKNHDTYTSQLDISNKWNQIEYALQDDDFWNFIIPSQNNLETRIDYIFKLIVQNKEYTVKEESDVFRYYYPLYVKSLQTKLFDFVSSNWGDVELYFTIIQDWYTNHSYYHLIGLLIWDGEDVLSLIKKYQESTKKDFLAELFESVKDRFCGFNLETLDYKSNYRNVERILVFFNVMEAYRSKNTRFPFKQLKLREIKWSLEHIHPQNAPEIKQHEYLQWLEDHLTIIKHLNIANEHDGLIREIEGIILKIKETKNIKDFKIQFEELSASILNILTYNENNTKSCGEKSKIAFDKLGEEHHLSNMALLDTRRNSSLGNSAFSVKRKAIIDFELDGVFVPIATRNSFLKYYSDYPKHLDYWTLEDRDDYVSKIQEQINYVKNFKINLNEY</sequence>
<evidence type="ECO:0000259" key="1">
    <source>
        <dbReference type="Pfam" id="PF03235"/>
    </source>
</evidence>